<evidence type="ECO:0000313" key="9">
    <source>
        <dbReference type="Proteomes" id="UP000009026"/>
    </source>
</evidence>
<dbReference type="InterPro" id="IPR016187">
    <property type="entry name" value="CTDL_fold"/>
</dbReference>
<dbReference type="Gene3D" id="3.40.50.300">
    <property type="entry name" value="P-loop containing nucleotide triphosphate hydrolases"/>
    <property type="match status" value="1"/>
</dbReference>
<dbReference type="SUPFAM" id="SSF52540">
    <property type="entry name" value="P-loop containing nucleoside triphosphate hydrolases"/>
    <property type="match status" value="1"/>
</dbReference>
<dbReference type="InterPro" id="IPR000719">
    <property type="entry name" value="Prot_kinase_dom"/>
</dbReference>
<organism evidence="8 9">
    <name type="scientific">Pseudomyxococcus hansupus</name>
    <dbReference type="NCBI Taxonomy" id="1297742"/>
    <lineage>
        <taxon>Bacteria</taxon>
        <taxon>Pseudomonadati</taxon>
        <taxon>Myxococcota</taxon>
        <taxon>Myxococcia</taxon>
        <taxon>Myxococcales</taxon>
        <taxon>Cystobacterineae</taxon>
        <taxon>Myxococcaceae</taxon>
        <taxon>Pseudomyxococcus</taxon>
    </lineage>
</organism>
<dbReference type="SUPFAM" id="SSF56112">
    <property type="entry name" value="Protein kinase-like (PK-like)"/>
    <property type="match status" value="1"/>
</dbReference>
<dbReference type="InterPro" id="IPR027417">
    <property type="entry name" value="P-loop_NTPase"/>
</dbReference>
<dbReference type="PATRIC" id="fig|1297742.4.peg.6165"/>
<keyword evidence="9" id="KW-1185">Reference proteome</keyword>
<dbReference type="PROSITE" id="PS50011">
    <property type="entry name" value="PROTEIN_KINASE_DOM"/>
    <property type="match status" value="1"/>
</dbReference>
<evidence type="ECO:0000256" key="2">
    <source>
        <dbReference type="ARBA" id="ARBA00022741"/>
    </source>
</evidence>
<dbReference type="Pfam" id="PF20703">
    <property type="entry name" value="nSTAND1"/>
    <property type="match status" value="1"/>
</dbReference>
<feature type="compositionally biased region" description="Basic and acidic residues" evidence="6">
    <location>
        <begin position="256"/>
        <end position="268"/>
    </location>
</feature>
<dbReference type="EMBL" id="CP012109">
    <property type="protein sequence ID" value="AKQ69162.1"/>
    <property type="molecule type" value="Genomic_DNA"/>
</dbReference>
<dbReference type="SUPFAM" id="SSF56436">
    <property type="entry name" value="C-type lectin-like"/>
    <property type="match status" value="1"/>
</dbReference>
<dbReference type="Gene3D" id="3.90.1580.10">
    <property type="entry name" value="paralog of FGE (formylglycine-generating enzyme)"/>
    <property type="match status" value="1"/>
</dbReference>
<dbReference type="Pfam" id="PF00069">
    <property type="entry name" value="Pkinase"/>
    <property type="match status" value="2"/>
</dbReference>
<dbReference type="PANTHER" id="PTHR43289:SF6">
    <property type="entry name" value="SERINE_THREONINE-PROTEIN KINASE NEKL-3"/>
    <property type="match status" value="1"/>
</dbReference>
<keyword evidence="1" id="KW-0808">Transferase</keyword>
<reference evidence="8 9" key="1">
    <citation type="journal article" date="2016" name="PLoS ONE">
        <title>Complete Genome Sequence and Comparative Genomics of a Novel Myxobacterium Myxococcus hansupus.</title>
        <authorList>
            <person name="Sharma G."/>
            <person name="Narwani T."/>
            <person name="Subramanian S."/>
        </authorList>
    </citation>
    <scope>NUCLEOTIDE SEQUENCE [LARGE SCALE GENOMIC DNA]</scope>
    <source>
        <strain evidence="9">mixupus</strain>
    </source>
</reference>
<dbReference type="STRING" id="1297742.A176_006074"/>
<evidence type="ECO:0000259" key="7">
    <source>
        <dbReference type="PROSITE" id="PS50011"/>
    </source>
</evidence>
<dbReference type="eggNOG" id="COG0515">
    <property type="taxonomic scope" value="Bacteria"/>
</dbReference>
<evidence type="ECO:0000256" key="1">
    <source>
        <dbReference type="ARBA" id="ARBA00022679"/>
    </source>
</evidence>
<proteinExistence type="predicted"/>
<dbReference type="eggNOG" id="COG1262">
    <property type="taxonomic scope" value="Bacteria"/>
</dbReference>
<keyword evidence="4 5" id="KW-0067">ATP-binding</keyword>
<dbReference type="PANTHER" id="PTHR43289">
    <property type="entry name" value="MITOGEN-ACTIVATED PROTEIN KINASE KINASE KINASE 20-RELATED"/>
    <property type="match status" value="1"/>
</dbReference>
<feature type="binding site" evidence="5">
    <location>
        <position position="42"/>
    </location>
    <ligand>
        <name>ATP</name>
        <dbReference type="ChEBI" id="CHEBI:30616"/>
    </ligand>
</feature>
<sequence length="1444" mass="156925">MGRLGPPSEFEEYRLLRPLGHGAMGQVFLAQDTLLDRRVAVKFIATAQGLLPDAAARARFFQEARAIARLQHPNVVAIHRVGEVRGQPYLVSELIQGEPLDRLRRPVDARMALQLGLGLARGLAAAHRRGILHRDIKPANAILSEDGEVKLLDFGLAEAAFAEREPHALAGTDVTSPPGATSTDTQPMPGARPVDTRPLPAQGARAHQEPRASDTRPIAAQSALAQRTSDTRPIAATRGHDTGPRDDAGECAPAPHGHDTGPRDDAGERPTAPQGHDTGPRGGTGERAPAQQGHDTGPRDDAGERAPTTQGHDTGSRDDARERAPTTQGHDTDPRDDTGARTPAQQGHDTGPRDDAGTQAPALTNDTGPRDLSTPDAEADHHDFVPGTPLYLAPELWRGEPASRASDIYALGILLYELCAGHAPHEELPLEQLGAAVLESPPPPLAQHAPGVSPAFAAIVDRCLDADPARRYESGDALREALEALNTPTRASALPTGNPYLGLRAFDAAHRSVFFGREPELREVLDRLRGDTFVLVAGDSGVGKSSLCRAAVLPTVTQGAWEDGGPAWTVITGAPGRRPLETWVELLAPVAGESAEGLHARLTTEEPGVLARALRRRPSNAAPLLLFIDQFEELVTFSEPAQAAQLTEELALVLRRAPRVRLLATARSDCLTRLVALPGLGSEVPRALHLLRALSEHGLREAAEGPLRLLGMRFESPTMVDALVTSASRAEGGLPLLQFALETLWEARDAQRQHIPAAALEALGGVEGALARHADAVVARLRPEQRPRARDMLLELVTPEGTRVRRTQEELLRGDADDTGRAVLDGLVRGRLLTAGEAEDGDGVYTLAHESLVTGWDTLRGWLGQDEQRRAARMRLERAAAEWVRLGRPPELLHGARQLAEVRAAGLTHVDGAREREFLFRSRATVRRQRVTRWLAVALVPLVLGSVVAVTRVQARAQLEARINRHLDEAQAQHDALGGHLAELGQRTTEAFALFDTPGPQNREAAEARWTQALKARQAVEQTALRAMSELEAAWGLAPGNPRVSPLMASLLVTRVELAEQERQPEQHAQWLARLTAHDALGELKQGLTAPARLTLTSKPSGARVRLLEPTPEGAFHPGRDLGQTPLREVALPAGSHLLVVEAPGRFPVRVPVMLAFGEWLALDLPLPEAAAVPEGFVYIPAGRFLQGASESEYLRRAFFFAPPLHAVETGAYLIAKHEVTFARYIAFLETLPPEERAARMPGSRRRLTVVDLAQEPKGRWRLTLRPASASYSVRDGEPLRYGKRSRRQEQDWLRFPVSAVSFDDALAYTAWLDRTGQVPGARLCTEREWERAARGADGRRYPSGDWLAPDDANHDATYGREPWGFGPDEVGSHPRSRSPFGVDDLVGNVWEWTRSDVDPEKPSAQGGSWYQSDLTAHTANRERVERTQREALIGFRVCATPRP</sequence>
<keyword evidence="2 5" id="KW-0547">Nucleotide-binding</keyword>
<evidence type="ECO:0000256" key="3">
    <source>
        <dbReference type="ARBA" id="ARBA00022777"/>
    </source>
</evidence>
<dbReference type="SMART" id="SM00220">
    <property type="entry name" value="S_TKc"/>
    <property type="match status" value="1"/>
</dbReference>
<evidence type="ECO:0000256" key="4">
    <source>
        <dbReference type="ARBA" id="ARBA00022840"/>
    </source>
</evidence>
<dbReference type="Gene3D" id="3.30.200.20">
    <property type="entry name" value="Phosphorylase Kinase, domain 1"/>
    <property type="match status" value="1"/>
</dbReference>
<feature type="compositionally biased region" description="Basic and acidic residues" evidence="6">
    <location>
        <begin position="238"/>
        <end position="248"/>
    </location>
</feature>
<dbReference type="InterPro" id="IPR017441">
    <property type="entry name" value="Protein_kinase_ATP_BS"/>
</dbReference>
<dbReference type="Gene3D" id="1.10.510.10">
    <property type="entry name" value="Transferase(Phosphotransferase) domain 1"/>
    <property type="match status" value="2"/>
</dbReference>
<dbReference type="Proteomes" id="UP000009026">
    <property type="component" value="Chromosome"/>
</dbReference>
<evidence type="ECO:0000313" key="8">
    <source>
        <dbReference type="EMBL" id="AKQ69162.1"/>
    </source>
</evidence>
<dbReference type="KEGG" id="mym:A176_006074"/>
<name>A0A0H4XLL8_9BACT</name>
<dbReference type="PROSITE" id="PS00675">
    <property type="entry name" value="SIGMA54_INTERACT_1"/>
    <property type="match status" value="1"/>
</dbReference>
<evidence type="ECO:0000256" key="5">
    <source>
        <dbReference type="PROSITE-ProRule" id="PRU10141"/>
    </source>
</evidence>
<accession>A0A0H4XLL8</accession>
<dbReference type="InterPro" id="IPR005532">
    <property type="entry name" value="SUMF_dom"/>
</dbReference>
<dbReference type="InterPro" id="IPR042095">
    <property type="entry name" value="SUMF_sf"/>
</dbReference>
<gene>
    <name evidence="8" type="ORF">A176_006074</name>
</gene>
<dbReference type="Pfam" id="PF03781">
    <property type="entry name" value="FGE-sulfatase"/>
    <property type="match status" value="1"/>
</dbReference>
<dbReference type="InterPro" id="IPR049052">
    <property type="entry name" value="nSTAND1"/>
</dbReference>
<evidence type="ECO:0000256" key="6">
    <source>
        <dbReference type="SAM" id="MobiDB-lite"/>
    </source>
</evidence>
<keyword evidence="3" id="KW-0418">Kinase</keyword>
<feature type="domain" description="Protein kinase" evidence="7">
    <location>
        <begin position="13"/>
        <end position="501"/>
    </location>
</feature>
<dbReference type="GO" id="GO:0005524">
    <property type="term" value="F:ATP binding"/>
    <property type="evidence" value="ECO:0007669"/>
    <property type="project" value="UniProtKB-UniRule"/>
</dbReference>
<dbReference type="GO" id="GO:0004674">
    <property type="term" value="F:protein serine/threonine kinase activity"/>
    <property type="evidence" value="ECO:0007669"/>
    <property type="project" value="TreeGrafter"/>
</dbReference>
<protein>
    <recommendedName>
        <fullName evidence="7">Protein kinase domain-containing protein</fullName>
    </recommendedName>
</protein>
<dbReference type="PROSITE" id="PS00107">
    <property type="entry name" value="PROTEIN_KINASE_ATP"/>
    <property type="match status" value="1"/>
</dbReference>
<dbReference type="InterPro" id="IPR011009">
    <property type="entry name" value="Kinase-like_dom_sf"/>
</dbReference>
<feature type="compositionally biased region" description="Polar residues" evidence="6">
    <location>
        <begin position="173"/>
        <end position="186"/>
    </location>
</feature>
<dbReference type="InterPro" id="IPR025662">
    <property type="entry name" value="Sigma_54_int_dom_ATP-bd_1"/>
</dbReference>
<feature type="region of interest" description="Disordered" evidence="6">
    <location>
        <begin position="168"/>
        <end position="386"/>
    </location>
</feature>
<dbReference type="CDD" id="cd14014">
    <property type="entry name" value="STKc_PknB_like"/>
    <property type="match status" value="1"/>
</dbReference>
<feature type="compositionally biased region" description="Basic and acidic residues" evidence="6">
    <location>
        <begin position="314"/>
        <end position="339"/>
    </location>
</feature>